<organism evidence="3 4">
    <name type="scientific">Streptomyces bugieae</name>
    <dbReference type="NCBI Taxonomy" id="3098223"/>
    <lineage>
        <taxon>Bacteria</taxon>
        <taxon>Bacillati</taxon>
        <taxon>Actinomycetota</taxon>
        <taxon>Actinomycetes</taxon>
        <taxon>Kitasatosporales</taxon>
        <taxon>Streptomycetaceae</taxon>
        <taxon>Streptomyces</taxon>
    </lineage>
</organism>
<keyword evidence="1" id="KW-0472">Membrane</keyword>
<keyword evidence="1" id="KW-0812">Transmembrane</keyword>
<dbReference type="Pfam" id="PF00144">
    <property type="entry name" value="Beta-lactamase"/>
    <property type="match status" value="1"/>
</dbReference>
<evidence type="ECO:0000256" key="1">
    <source>
        <dbReference type="SAM" id="Phobius"/>
    </source>
</evidence>
<dbReference type="Gene3D" id="3.40.710.10">
    <property type="entry name" value="DD-peptidase/beta-lactamase superfamily"/>
    <property type="match status" value="1"/>
</dbReference>
<dbReference type="PANTHER" id="PTHR46825">
    <property type="entry name" value="D-ALANYL-D-ALANINE-CARBOXYPEPTIDASE/ENDOPEPTIDASE AMPH"/>
    <property type="match status" value="1"/>
</dbReference>
<dbReference type="Proteomes" id="UP001307760">
    <property type="component" value="Unassembled WGS sequence"/>
</dbReference>
<dbReference type="InterPro" id="IPR001466">
    <property type="entry name" value="Beta-lactam-related"/>
</dbReference>
<feature type="transmembrane region" description="Helical" evidence="1">
    <location>
        <begin position="364"/>
        <end position="386"/>
    </location>
</feature>
<feature type="transmembrane region" description="Helical" evidence="1">
    <location>
        <begin position="393"/>
        <end position="412"/>
    </location>
</feature>
<dbReference type="InterPro" id="IPR012338">
    <property type="entry name" value="Beta-lactam/transpept-like"/>
</dbReference>
<dbReference type="RefSeq" id="WP_330822352.1">
    <property type="nucleotide sequence ID" value="NZ_JAZBJP010000011.1"/>
</dbReference>
<dbReference type="EMBL" id="JAZBJP010000011">
    <property type="protein sequence ID" value="MEE4421594.1"/>
    <property type="molecule type" value="Genomic_DNA"/>
</dbReference>
<feature type="domain" description="Beta-lactamase-related" evidence="2">
    <location>
        <begin position="36"/>
        <end position="344"/>
    </location>
</feature>
<accession>A0ABU7NRX7</accession>
<protein>
    <submittedName>
        <fullName evidence="3">Serine hydrolase domain-containing protein</fullName>
        <ecNumber evidence="3">3.1.1.103</ecNumber>
    </submittedName>
</protein>
<dbReference type="InterPro" id="IPR050491">
    <property type="entry name" value="AmpC-like"/>
</dbReference>
<comment type="caution">
    <text evidence="3">The sequence shown here is derived from an EMBL/GenBank/DDBJ whole genome shotgun (WGS) entry which is preliminary data.</text>
</comment>
<dbReference type="GO" id="GO:0016787">
    <property type="term" value="F:hydrolase activity"/>
    <property type="evidence" value="ECO:0007669"/>
    <property type="project" value="UniProtKB-KW"/>
</dbReference>
<feature type="transmembrane region" description="Helical" evidence="1">
    <location>
        <begin position="461"/>
        <end position="478"/>
    </location>
</feature>
<evidence type="ECO:0000313" key="4">
    <source>
        <dbReference type="Proteomes" id="UP001307760"/>
    </source>
</evidence>
<evidence type="ECO:0000313" key="3">
    <source>
        <dbReference type="EMBL" id="MEE4421594.1"/>
    </source>
</evidence>
<sequence>MAVLASWIFFIPRPPTLSSATTGDRTLANQVRAAAGNAHGYRGLAVAVIDRNRIRFAGLGESGNPEHPNVDKTTVFEAGSLGKPMTGMLLAELASRNALRLDMPLQRLLPDMRFGDPALGSATLRDLASHRAGLDLMPSNLHMFMRGAELRIMGQDPYRGMTEEDVFTAGRNAASSGTGRFRYSNLGMALAGQTAARVAGKKYEALLRQYVLEPLTMRSTRFVHSDTAVPRNSATGYRATGPVMQHWLASGYTPAGDIWSTSEDLARLVLAELHGTAPGAEAAVPRFDAAGAGKIGLGWYTTHAQGREITWHDGSTGGFTSYMGFDRSGRRGVVILSNTDQPVDAIGKSLLGLTPEREGPEPDLFQIALTVLCSVGAAGPVFYVAWRGFSRKIYYVYFGFSVAFGAMLLVLLQRIGDWLSVPPLAWALGSALLSVGSLVGIHRCPAPHRDQRLDVRTALSAARYGVVLLSLLLLVIAAEL</sequence>
<dbReference type="SUPFAM" id="SSF56601">
    <property type="entry name" value="beta-lactamase/transpeptidase-like"/>
    <property type="match status" value="1"/>
</dbReference>
<keyword evidence="1" id="KW-1133">Transmembrane helix</keyword>
<reference evidence="3 4" key="1">
    <citation type="submission" date="2023-12" db="EMBL/GenBank/DDBJ databases">
        <title>30 novel species of actinomycetes from the DSMZ collection.</title>
        <authorList>
            <person name="Nouioui I."/>
        </authorList>
    </citation>
    <scope>NUCLEOTIDE SEQUENCE [LARGE SCALE GENOMIC DNA]</scope>
    <source>
        <strain evidence="3 4">DSM 41528</strain>
    </source>
</reference>
<dbReference type="EC" id="3.1.1.103" evidence="3"/>
<feature type="transmembrane region" description="Helical" evidence="1">
    <location>
        <begin position="424"/>
        <end position="441"/>
    </location>
</feature>
<evidence type="ECO:0000259" key="2">
    <source>
        <dbReference type="Pfam" id="PF00144"/>
    </source>
</evidence>
<name>A0ABU7NRX7_9ACTN</name>
<dbReference type="PANTHER" id="PTHR46825:SF8">
    <property type="entry name" value="BETA-LACTAMASE-RELATED"/>
    <property type="match status" value="1"/>
</dbReference>
<gene>
    <name evidence="3" type="ORF">V2J85_19885</name>
</gene>
<keyword evidence="4" id="KW-1185">Reference proteome</keyword>
<keyword evidence="3" id="KW-0378">Hydrolase</keyword>
<proteinExistence type="predicted"/>